<name>A0A699RHP5_TANCI</name>
<dbReference type="AlphaFoldDB" id="A0A699RHP5"/>
<gene>
    <name evidence="1" type="ORF">Tci_856878</name>
</gene>
<organism evidence="1">
    <name type="scientific">Tanacetum cinerariifolium</name>
    <name type="common">Dalmatian daisy</name>
    <name type="synonym">Chrysanthemum cinerariifolium</name>
    <dbReference type="NCBI Taxonomy" id="118510"/>
    <lineage>
        <taxon>Eukaryota</taxon>
        <taxon>Viridiplantae</taxon>
        <taxon>Streptophyta</taxon>
        <taxon>Embryophyta</taxon>
        <taxon>Tracheophyta</taxon>
        <taxon>Spermatophyta</taxon>
        <taxon>Magnoliopsida</taxon>
        <taxon>eudicotyledons</taxon>
        <taxon>Gunneridae</taxon>
        <taxon>Pentapetalae</taxon>
        <taxon>asterids</taxon>
        <taxon>campanulids</taxon>
        <taxon>Asterales</taxon>
        <taxon>Asteraceae</taxon>
        <taxon>Asteroideae</taxon>
        <taxon>Anthemideae</taxon>
        <taxon>Anthemidinae</taxon>
        <taxon>Tanacetum</taxon>
    </lineage>
</organism>
<proteinExistence type="predicted"/>
<protein>
    <submittedName>
        <fullName evidence="1">Uncharacterized protein</fullName>
    </submittedName>
</protein>
<sequence length="69" mass="7807">MHTSKDVYLINTLRFVSIKEATQIYDAILPESLNSPEMKETTAYKSYLGFATRATPPKNARKFKKPASP</sequence>
<reference evidence="1" key="1">
    <citation type="journal article" date="2019" name="Sci. Rep.">
        <title>Draft genome of Tanacetum cinerariifolium, the natural source of mosquito coil.</title>
        <authorList>
            <person name="Yamashiro T."/>
            <person name="Shiraishi A."/>
            <person name="Satake H."/>
            <person name="Nakayama K."/>
        </authorList>
    </citation>
    <scope>NUCLEOTIDE SEQUENCE</scope>
</reference>
<comment type="caution">
    <text evidence="1">The sequence shown here is derived from an EMBL/GenBank/DDBJ whole genome shotgun (WGS) entry which is preliminary data.</text>
</comment>
<accession>A0A699RHP5</accession>
<dbReference type="EMBL" id="BKCJ011097133">
    <property type="protein sequence ID" value="GFC84908.1"/>
    <property type="molecule type" value="Genomic_DNA"/>
</dbReference>
<evidence type="ECO:0000313" key="1">
    <source>
        <dbReference type="EMBL" id="GFC84908.1"/>
    </source>
</evidence>